<proteinExistence type="predicted"/>
<gene>
    <name evidence="1" type="ORF">HHI36_005939</name>
</gene>
<protein>
    <submittedName>
        <fullName evidence="1">Uncharacterized protein</fullName>
    </submittedName>
</protein>
<dbReference type="Proteomes" id="UP001516400">
    <property type="component" value="Unassembled WGS sequence"/>
</dbReference>
<comment type="caution">
    <text evidence="1">The sequence shown here is derived from an EMBL/GenBank/DDBJ whole genome shotgun (WGS) entry which is preliminary data.</text>
</comment>
<dbReference type="EMBL" id="JABFTP020000144">
    <property type="protein sequence ID" value="KAL3282772.1"/>
    <property type="molecule type" value="Genomic_DNA"/>
</dbReference>
<name>A0ABD2NVN2_9CUCU</name>
<dbReference type="AlphaFoldDB" id="A0ABD2NVN2"/>
<reference evidence="1 2" key="1">
    <citation type="journal article" date="2021" name="BMC Biol.">
        <title>Horizontally acquired antibacterial genes associated with adaptive radiation of ladybird beetles.</title>
        <authorList>
            <person name="Li H.S."/>
            <person name="Tang X.F."/>
            <person name="Huang Y.H."/>
            <person name="Xu Z.Y."/>
            <person name="Chen M.L."/>
            <person name="Du X.Y."/>
            <person name="Qiu B.Y."/>
            <person name="Chen P.T."/>
            <person name="Zhang W."/>
            <person name="Slipinski A."/>
            <person name="Escalona H.E."/>
            <person name="Waterhouse R.M."/>
            <person name="Zwick A."/>
            <person name="Pang H."/>
        </authorList>
    </citation>
    <scope>NUCLEOTIDE SEQUENCE [LARGE SCALE GENOMIC DNA]</scope>
    <source>
        <strain evidence="1">SYSU2018</strain>
    </source>
</reference>
<accession>A0ABD2NVN2</accession>
<keyword evidence="2" id="KW-1185">Reference proteome</keyword>
<evidence type="ECO:0000313" key="1">
    <source>
        <dbReference type="EMBL" id="KAL3282772.1"/>
    </source>
</evidence>
<sequence>MASFAEINRNSTAFTYNSVTTTPEEILNAEYKKYVLNKIIFQSLQECTSNLDDELGGKVDNIINDVKLKQYLKIGNHNLLGIQLHSRELNYQEGERLKSALQTKIWQNRMKVFEEFKKITNMDLEDVAKMLKTSAPKYETFLMGKDHTLILYKNKLVKEQEIFMNQVMLRSKLLDEILELRSKKIPNMCEKAYRTCKAKVESNYLKSKIAEYKTKLDIFMEEPKAIQAYQLLLKDIKQQQEECELSIKVMKENKVKYEEVSGREFDEILKPYLMYKASIDKLNKMYAFVK</sequence>
<organism evidence="1 2">
    <name type="scientific">Cryptolaemus montrouzieri</name>
    <dbReference type="NCBI Taxonomy" id="559131"/>
    <lineage>
        <taxon>Eukaryota</taxon>
        <taxon>Metazoa</taxon>
        <taxon>Ecdysozoa</taxon>
        <taxon>Arthropoda</taxon>
        <taxon>Hexapoda</taxon>
        <taxon>Insecta</taxon>
        <taxon>Pterygota</taxon>
        <taxon>Neoptera</taxon>
        <taxon>Endopterygota</taxon>
        <taxon>Coleoptera</taxon>
        <taxon>Polyphaga</taxon>
        <taxon>Cucujiformia</taxon>
        <taxon>Coccinelloidea</taxon>
        <taxon>Coccinellidae</taxon>
        <taxon>Scymninae</taxon>
        <taxon>Scymnini</taxon>
        <taxon>Cryptolaemus</taxon>
    </lineage>
</organism>
<evidence type="ECO:0000313" key="2">
    <source>
        <dbReference type="Proteomes" id="UP001516400"/>
    </source>
</evidence>